<dbReference type="Pfam" id="PF17168">
    <property type="entry name" value="DUF5127"/>
    <property type="match status" value="1"/>
</dbReference>
<dbReference type="Pfam" id="PF16334">
    <property type="entry name" value="DUF4964"/>
    <property type="match status" value="1"/>
</dbReference>
<dbReference type="Pfam" id="PF16335">
    <property type="entry name" value="GtaA_6_Hairpin"/>
    <property type="match status" value="1"/>
</dbReference>
<dbReference type="InterPro" id="IPR032515">
    <property type="entry name" value="DUF4964"/>
</dbReference>
<feature type="domain" description="Glutaminase A N-terminal" evidence="3">
    <location>
        <begin position="85"/>
        <end position="311"/>
    </location>
</feature>
<proteinExistence type="predicted"/>
<organism evidence="4 5">
    <name type="scientific">Gracilibacillus salitolerans</name>
    <dbReference type="NCBI Taxonomy" id="2663022"/>
    <lineage>
        <taxon>Bacteria</taxon>
        <taxon>Bacillati</taxon>
        <taxon>Bacillota</taxon>
        <taxon>Bacilli</taxon>
        <taxon>Bacillales</taxon>
        <taxon>Bacillaceae</taxon>
        <taxon>Gracilibacillus</taxon>
    </lineage>
</organism>
<dbReference type="SUPFAM" id="SSF48208">
    <property type="entry name" value="Six-hairpin glycosidases"/>
    <property type="match status" value="1"/>
</dbReference>
<dbReference type="InterPro" id="IPR033433">
    <property type="entry name" value="GtaA_N"/>
</dbReference>
<dbReference type="InterPro" id="IPR032514">
    <property type="entry name" value="GtaA_central"/>
</dbReference>
<name>A0A5Q2TFG7_9BACI</name>
<dbReference type="GO" id="GO:0005975">
    <property type="term" value="P:carbohydrate metabolic process"/>
    <property type="evidence" value="ECO:0007669"/>
    <property type="project" value="InterPro"/>
</dbReference>
<dbReference type="RefSeq" id="WP_153790562.1">
    <property type="nucleotide sequence ID" value="NZ_CP045915.1"/>
</dbReference>
<dbReference type="InterPro" id="IPR052743">
    <property type="entry name" value="Glutaminase_GtaA"/>
</dbReference>
<keyword evidence="5" id="KW-1185">Reference proteome</keyword>
<reference evidence="4 5" key="1">
    <citation type="submission" date="2019-11" db="EMBL/GenBank/DDBJ databases">
        <title>Gracilibacillus salitolerans sp. nov., a moderate halophile isolated from a saline soil in northwest China.</title>
        <authorList>
            <person name="Gan L."/>
        </authorList>
    </citation>
    <scope>NUCLEOTIDE SEQUENCE [LARGE SCALE GENOMIC DNA]</scope>
    <source>
        <strain evidence="4 5">SCU50</strain>
    </source>
</reference>
<dbReference type="PANTHER" id="PTHR31987:SF1">
    <property type="entry name" value="GLUTAMINASE A"/>
    <property type="match status" value="1"/>
</dbReference>
<evidence type="ECO:0000259" key="2">
    <source>
        <dbReference type="Pfam" id="PF16335"/>
    </source>
</evidence>
<feature type="domain" description="Glutaminase A central" evidence="2">
    <location>
        <begin position="319"/>
        <end position="660"/>
    </location>
</feature>
<dbReference type="InterPro" id="IPR008928">
    <property type="entry name" value="6-hairpin_glycosidase_sf"/>
</dbReference>
<protein>
    <submittedName>
        <fullName evidence="4">DUF4965 domain-containing protein</fullName>
    </submittedName>
</protein>
<dbReference type="PANTHER" id="PTHR31987">
    <property type="entry name" value="GLUTAMINASE A-RELATED"/>
    <property type="match status" value="1"/>
</dbReference>
<dbReference type="KEGG" id="grc:GI584_05690"/>
<evidence type="ECO:0000259" key="3">
    <source>
        <dbReference type="Pfam" id="PF17168"/>
    </source>
</evidence>
<dbReference type="EMBL" id="CP045915">
    <property type="protein sequence ID" value="QGH33539.1"/>
    <property type="molecule type" value="Genomic_DNA"/>
</dbReference>
<feature type="domain" description="DUF4964" evidence="1">
    <location>
        <begin position="2"/>
        <end position="61"/>
    </location>
</feature>
<gene>
    <name evidence="4" type="ORF">GI584_05690</name>
</gene>
<accession>A0A5Q2TFG7</accession>
<dbReference type="Proteomes" id="UP000339690">
    <property type="component" value="Chromosome"/>
</dbReference>
<evidence type="ECO:0000313" key="5">
    <source>
        <dbReference type="Proteomes" id="UP000339690"/>
    </source>
</evidence>
<sequence length="678" mass="76825">MKTNLRPPAVPLVTVDPYFNIWSNANHLYDAETIHWTGTHNGMVGLAVIDGTVWRFMGGKDRRSDFKSLDAPALQQTNLNVEPLSSVYTFKGGGITLTIDFTTPLLMDNLDILSRPASYVTINAVSNDGNKHEVQIYYDFTAELCVDVPIQEVVASRNNLEDGSQVLRIGTEKQAVLKRKGDNIRIDWGYACLVTPSSTAADTMIGSTSLRDQFINRQQLPEEDDTNFPRAIEDDMPVLATVIDYGNVGAKEQSHYLVLAYEDKLSIEYFHKQLPGYWARKGQNFEEMLLATINEYQEIVEKCKQFNVQLTVDAERSGGDKYADILALSYRQAIAAHKLVADENGDVLFLSKENFSNGCLATVDVSYPSIPLFLLKNPELVKGMLRPIFRYASSDEWPFDFAPHDVGRYPIANGQAYGMAIERQMPIEECGNMLIMTAAVCLAEGNADFAAEHWNSLTQWVEYLKQNGMDPGNQLCTDDFGGHLAHNANLSIKAIIGIASYGLLSRMLENEEACEEHLETAKQMADRWETMAKENDHYRLAFNQPETWSLKYNLVWDELFGLNIFDSQIKKKEVAYYLRKRNQYGTPLDNRKTYTKADWLIWAATLADNKEDFEQMVHHLWDFLHESSSRVPFTDWYYTIDGNIAGFRNRSVVGGLFIKLLADRVNNGEWDALNKDSN</sequence>
<evidence type="ECO:0000259" key="1">
    <source>
        <dbReference type="Pfam" id="PF16334"/>
    </source>
</evidence>
<dbReference type="AlphaFoldDB" id="A0A5Q2TFG7"/>
<evidence type="ECO:0000313" key="4">
    <source>
        <dbReference type="EMBL" id="QGH33539.1"/>
    </source>
</evidence>